<feature type="transmembrane region" description="Helical" evidence="1">
    <location>
        <begin position="375"/>
        <end position="398"/>
    </location>
</feature>
<dbReference type="EMBL" id="BPLF01000003">
    <property type="protein sequence ID" value="GIX64102.1"/>
    <property type="molecule type" value="Genomic_DNA"/>
</dbReference>
<sequence>MLDCLILNAEFLTLKDCLDYVIRIKEETTLLERIDKTLGSTFNSILKTEIGYSTFNLQSALTNIDTLRQVLVKHRQDHGKYMRSVFSEDCLEAYLYNLAVCLYKLYGVLLFLVFNTTKQEEKRDSGGGGGGGGYWSTLKSNENNNPLHQWLTREVKTGSGLLEGGFTSEDLKGTNGDTILNAISQNGGFTESLKKYLCAMIFLPPWLPEKTAIACLLLKDICSHVSESEYEENLKRVYYDDGEQIQAICKKLNATLSTFSDGSGSVLALVAKKSNITPTYKVKENFDLCFWWLKAYLPDLVESLERMKKRCVYWTAEDLQNARTPGPFLYGFAFTDLWKNPSDWSSVKLKLATAIDELVRDLLDLNKILNPTSHAVAIGLGVVSTVLVGGSAAAAYFYPGLLSSTIHMIVG</sequence>
<dbReference type="AlphaFoldDB" id="A0AAV4LV35"/>
<name>A0AAV4LV35_BABCB</name>
<dbReference type="Proteomes" id="UP001497744">
    <property type="component" value="Unassembled WGS sequence"/>
</dbReference>
<comment type="caution">
    <text evidence="2">The sequence shown here is derived from an EMBL/GenBank/DDBJ whole genome shotgun (WGS) entry which is preliminary data.</text>
</comment>
<evidence type="ECO:0000256" key="1">
    <source>
        <dbReference type="SAM" id="Phobius"/>
    </source>
</evidence>
<gene>
    <name evidence="2" type="ORF">BcabD6B2_35370</name>
</gene>
<dbReference type="RefSeq" id="XP_067716171.1">
    <property type="nucleotide sequence ID" value="XM_067860070.1"/>
</dbReference>
<reference evidence="2 3" key="1">
    <citation type="submission" date="2021-06" db="EMBL/GenBank/DDBJ databases">
        <title>Genome sequence of Babesia caballi.</title>
        <authorList>
            <person name="Yamagishi J."/>
            <person name="Kidaka T."/>
            <person name="Ochi A."/>
        </authorList>
    </citation>
    <scope>NUCLEOTIDE SEQUENCE [LARGE SCALE GENOMIC DNA]</scope>
    <source>
        <strain evidence="2">USDA-D6B2</strain>
    </source>
</reference>
<feature type="transmembrane region" description="Helical" evidence="1">
    <location>
        <begin position="94"/>
        <end position="114"/>
    </location>
</feature>
<dbReference type="GeneID" id="94195583"/>
<protein>
    <submittedName>
        <fullName evidence="2">Secreted antigen 1</fullName>
    </submittedName>
</protein>
<evidence type="ECO:0000313" key="3">
    <source>
        <dbReference type="Proteomes" id="UP001497744"/>
    </source>
</evidence>
<keyword evidence="1" id="KW-0812">Transmembrane</keyword>
<keyword evidence="1" id="KW-0472">Membrane</keyword>
<evidence type="ECO:0000313" key="2">
    <source>
        <dbReference type="EMBL" id="GIX64102.1"/>
    </source>
</evidence>
<proteinExistence type="predicted"/>
<organism evidence="2 3">
    <name type="scientific">Babesia caballi</name>
    <dbReference type="NCBI Taxonomy" id="5871"/>
    <lineage>
        <taxon>Eukaryota</taxon>
        <taxon>Sar</taxon>
        <taxon>Alveolata</taxon>
        <taxon>Apicomplexa</taxon>
        <taxon>Aconoidasida</taxon>
        <taxon>Piroplasmida</taxon>
        <taxon>Babesiidae</taxon>
        <taxon>Babesia</taxon>
    </lineage>
</organism>
<keyword evidence="3" id="KW-1185">Reference proteome</keyword>
<accession>A0AAV4LV35</accession>
<keyword evidence="1" id="KW-1133">Transmembrane helix</keyword>